<dbReference type="InterPro" id="IPR013216">
    <property type="entry name" value="Methyltransf_11"/>
</dbReference>
<sequence>MRVAYSVPGEWYLVPLLRIFLNSSVFGSHEGIRFQRSEKVGEVVVFGYVAVVLRTIGDRSLLLYDAGHTTITNVDFSKVVISDMLRRNVRDHPLMRWRVMDITAMQFEDESFIVVIDKGGLDALMEPELGPKLRNQNALVLKLN</sequence>
<keyword evidence="2" id="KW-0489">Methyltransferase</keyword>
<evidence type="ECO:0000256" key="3">
    <source>
        <dbReference type="ARBA" id="ARBA00022679"/>
    </source>
</evidence>
<keyword evidence="4" id="KW-0511">Multifunctional enzyme</keyword>
<evidence type="ECO:0000259" key="5">
    <source>
        <dbReference type="Pfam" id="PF08241"/>
    </source>
</evidence>
<proteinExistence type="inferred from homology"/>
<evidence type="ECO:0000256" key="1">
    <source>
        <dbReference type="ARBA" id="ARBA00008361"/>
    </source>
</evidence>
<gene>
    <name evidence="6" type="ORF">LR48_Vigan07g004400</name>
</gene>
<dbReference type="GO" id="GO:0008757">
    <property type="term" value="F:S-adenosylmethionine-dependent methyltransferase activity"/>
    <property type="evidence" value="ECO:0007669"/>
    <property type="project" value="InterPro"/>
</dbReference>
<dbReference type="PANTHER" id="PTHR12176:SF78">
    <property type="entry name" value="EEF1A LYSINE AND N-TERMINAL METHYLTRANSFERASE"/>
    <property type="match status" value="1"/>
</dbReference>
<dbReference type="AlphaFoldDB" id="A0A0L9UTY3"/>
<dbReference type="Pfam" id="PF08241">
    <property type="entry name" value="Methyltransf_11"/>
    <property type="match status" value="1"/>
</dbReference>
<dbReference type="SUPFAM" id="SSF53335">
    <property type="entry name" value="S-adenosyl-L-methionine-dependent methyltransferases"/>
    <property type="match status" value="1"/>
</dbReference>
<organism evidence="6 7">
    <name type="scientific">Phaseolus angularis</name>
    <name type="common">Azuki bean</name>
    <name type="synonym">Vigna angularis</name>
    <dbReference type="NCBI Taxonomy" id="3914"/>
    <lineage>
        <taxon>Eukaryota</taxon>
        <taxon>Viridiplantae</taxon>
        <taxon>Streptophyta</taxon>
        <taxon>Embryophyta</taxon>
        <taxon>Tracheophyta</taxon>
        <taxon>Spermatophyta</taxon>
        <taxon>Magnoliopsida</taxon>
        <taxon>eudicotyledons</taxon>
        <taxon>Gunneridae</taxon>
        <taxon>Pentapetalae</taxon>
        <taxon>rosids</taxon>
        <taxon>fabids</taxon>
        <taxon>Fabales</taxon>
        <taxon>Fabaceae</taxon>
        <taxon>Papilionoideae</taxon>
        <taxon>50 kb inversion clade</taxon>
        <taxon>NPAAA clade</taxon>
        <taxon>indigoferoid/millettioid clade</taxon>
        <taxon>Phaseoleae</taxon>
        <taxon>Vigna</taxon>
    </lineage>
</organism>
<evidence type="ECO:0000313" key="6">
    <source>
        <dbReference type="EMBL" id="KOM46340.1"/>
    </source>
</evidence>
<reference evidence="7" key="1">
    <citation type="journal article" date="2015" name="Proc. Natl. Acad. Sci. U.S.A.">
        <title>Genome sequencing of adzuki bean (Vigna angularis) provides insight into high starch and low fat accumulation and domestication.</title>
        <authorList>
            <person name="Yang K."/>
            <person name="Tian Z."/>
            <person name="Chen C."/>
            <person name="Luo L."/>
            <person name="Zhao B."/>
            <person name="Wang Z."/>
            <person name="Yu L."/>
            <person name="Li Y."/>
            <person name="Sun Y."/>
            <person name="Li W."/>
            <person name="Chen Y."/>
            <person name="Li Y."/>
            <person name="Zhang Y."/>
            <person name="Ai D."/>
            <person name="Zhao J."/>
            <person name="Shang C."/>
            <person name="Ma Y."/>
            <person name="Wu B."/>
            <person name="Wang M."/>
            <person name="Gao L."/>
            <person name="Sun D."/>
            <person name="Zhang P."/>
            <person name="Guo F."/>
            <person name="Wang W."/>
            <person name="Li Y."/>
            <person name="Wang J."/>
            <person name="Varshney R.K."/>
            <person name="Wang J."/>
            <person name="Ling H.Q."/>
            <person name="Wan P."/>
        </authorList>
    </citation>
    <scope>NUCLEOTIDE SEQUENCE</scope>
    <source>
        <strain evidence="7">cv. Jingnong 6</strain>
    </source>
</reference>
<dbReference type="Gene3D" id="3.40.50.150">
    <property type="entry name" value="Vaccinia Virus protein VP39"/>
    <property type="match status" value="1"/>
</dbReference>
<evidence type="ECO:0000256" key="2">
    <source>
        <dbReference type="ARBA" id="ARBA00022603"/>
    </source>
</evidence>
<dbReference type="GO" id="GO:0032259">
    <property type="term" value="P:methylation"/>
    <property type="evidence" value="ECO:0007669"/>
    <property type="project" value="UniProtKB-KW"/>
</dbReference>
<comment type="similarity">
    <text evidence="1">Belongs to the methyltransferase superfamily.</text>
</comment>
<protein>
    <recommendedName>
        <fullName evidence="5">Methyltransferase type 11 domain-containing protein</fullName>
    </recommendedName>
</protein>
<dbReference type="EMBL" id="CM003377">
    <property type="protein sequence ID" value="KOM46340.1"/>
    <property type="molecule type" value="Genomic_DNA"/>
</dbReference>
<accession>A0A0L9UTY3</accession>
<name>A0A0L9UTY3_PHAAN</name>
<evidence type="ECO:0000256" key="4">
    <source>
        <dbReference type="ARBA" id="ARBA00023268"/>
    </source>
</evidence>
<dbReference type="Proteomes" id="UP000053144">
    <property type="component" value="Chromosome 7"/>
</dbReference>
<dbReference type="InterPro" id="IPR051419">
    <property type="entry name" value="Lys/N-term_MeTrsfase_sf"/>
</dbReference>
<dbReference type="InterPro" id="IPR029063">
    <property type="entry name" value="SAM-dependent_MTases_sf"/>
</dbReference>
<feature type="domain" description="Methyltransferase type 11" evidence="5">
    <location>
        <begin position="62"/>
        <end position="126"/>
    </location>
</feature>
<keyword evidence="3" id="KW-0808">Transferase</keyword>
<evidence type="ECO:0000313" key="7">
    <source>
        <dbReference type="Proteomes" id="UP000053144"/>
    </source>
</evidence>
<dbReference type="Gramene" id="KOM46340">
    <property type="protein sequence ID" value="KOM46340"/>
    <property type="gene ID" value="LR48_Vigan07g004400"/>
</dbReference>
<dbReference type="PANTHER" id="PTHR12176">
    <property type="entry name" value="SAM-DEPENDENT METHYLTRANSFERASE SUPERFAMILY PROTEIN"/>
    <property type="match status" value="1"/>
</dbReference>